<keyword evidence="1" id="KW-0687">Ribonucleoprotein</keyword>
<dbReference type="PANTHER" id="PTHR34095:SF1">
    <property type="entry name" value="LARGE RIBOSOMAL SUBUNIT PROTEIN ML55"/>
    <property type="match status" value="1"/>
</dbReference>
<dbReference type="EMBL" id="KT755120">
    <property type="protein sequence ID" value="ALS04954.1"/>
    <property type="molecule type" value="mRNA"/>
</dbReference>
<proteinExistence type="evidence at transcript level"/>
<dbReference type="GO" id="GO:0005762">
    <property type="term" value="C:mitochondrial large ribosomal subunit"/>
    <property type="evidence" value="ECO:0007669"/>
    <property type="project" value="InterPro"/>
</dbReference>
<dbReference type="InterPro" id="IPR018615">
    <property type="entry name" value="Ribosomal_mL55"/>
</dbReference>
<reference evidence="1" key="1">
    <citation type="journal article" date="2015" name="Sci. Rep.">
        <title>Spliced leader RNA trans-splicing discovered in copepods.</title>
        <authorList>
            <person name="Yang F."/>
            <person name="Xu D."/>
            <person name="Zhuang Y."/>
            <person name="Yi X."/>
            <person name="Huang Y."/>
            <person name="Chen H."/>
            <person name="Lin S."/>
            <person name="Campbell D.A."/>
            <person name="Sturm N.R."/>
            <person name="Liu G."/>
            <person name="Zhang H."/>
        </authorList>
    </citation>
    <scope>NUCLEOTIDE SEQUENCE</scope>
</reference>
<dbReference type="GO" id="GO:0003735">
    <property type="term" value="F:structural constituent of ribosome"/>
    <property type="evidence" value="ECO:0007669"/>
    <property type="project" value="InterPro"/>
</dbReference>
<accession>A0A0U2KDY0</accession>
<dbReference type="PANTHER" id="PTHR34095">
    <property type="entry name" value="39S RIBOSOMAL PROTEIN L55, MITOCHONDRIAL"/>
    <property type="match status" value="1"/>
</dbReference>
<dbReference type="Gene3D" id="6.20.130.20">
    <property type="entry name" value="Mitochondrial ribosomal protein L55"/>
    <property type="match status" value="1"/>
</dbReference>
<dbReference type="GO" id="GO:0006412">
    <property type="term" value="P:translation"/>
    <property type="evidence" value="ECO:0007669"/>
    <property type="project" value="TreeGrafter"/>
</dbReference>
<dbReference type="InterPro" id="IPR044884">
    <property type="entry name" value="Ribosomal_mL55_sf"/>
</dbReference>
<protein>
    <submittedName>
        <fullName evidence="1">Mitochondrial 39S ribosomal protein L55</fullName>
    </submittedName>
</protein>
<organism evidence="1">
    <name type="scientific">Pseudodiaptomus poplesia</name>
    <dbReference type="NCBI Taxonomy" id="213370"/>
    <lineage>
        <taxon>Eukaryota</taxon>
        <taxon>Metazoa</taxon>
        <taxon>Ecdysozoa</taxon>
        <taxon>Arthropoda</taxon>
        <taxon>Crustacea</taxon>
        <taxon>Multicrustacea</taxon>
        <taxon>Hexanauplia</taxon>
        <taxon>Copepoda</taxon>
        <taxon>Calanoida</taxon>
        <taxon>Pseudodiaptomidae</taxon>
        <taxon>Pseudodiaptomus</taxon>
    </lineage>
</organism>
<dbReference type="AlphaFoldDB" id="A0A0U2KDY0"/>
<evidence type="ECO:0000313" key="1">
    <source>
        <dbReference type="EMBL" id="ALS04954.1"/>
    </source>
</evidence>
<keyword evidence="1" id="KW-0689">Ribosomal protein</keyword>
<dbReference type="Pfam" id="PF09776">
    <property type="entry name" value="Mitoc_L55"/>
    <property type="match status" value="1"/>
</dbReference>
<sequence>MLLLTRMVGLCRLPATALQDSVRHLNANRAAITKIKRERFARVYPTTAVLPDGSTISVKYHEPRGVIRFPIVMETATEEQKNRISLLRRPKKKLVVTKDQGNKFDPMKYVKM</sequence>
<name>A0A0U2KDY0_9MAXI</name>